<reference evidence="2" key="1">
    <citation type="journal article" date="2022" name="Mol. Ecol. Resour.">
        <title>The genomes of chicory, endive, great burdock and yacon provide insights into Asteraceae palaeo-polyploidization history and plant inulin production.</title>
        <authorList>
            <person name="Fan W."/>
            <person name="Wang S."/>
            <person name="Wang H."/>
            <person name="Wang A."/>
            <person name="Jiang F."/>
            <person name="Liu H."/>
            <person name="Zhao H."/>
            <person name="Xu D."/>
            <person name="Zhang Y."/>
        </authorList>
    </citation>
    <scope>NUCLEOTIDE SEQUENCE [LARGE SCALE GENOMIC DNA]</scope>
    <source>
        <strain evidence="2">cv. Punajuju</strain>
    </source>
</reference>
<name>A0ACB8YSL6_CICIN</name>
<keyword evidence="2" id="KW-1185">Reference proteome</keyword>
<accession>A0ACB8YSL6</accession>
<proteinExistence type="predicted"/>
<gene>
    <name evidence="1" type="ORF">L2E82_46028</name>
</gene>
<reference evidence="1 2" key="2">
    <citation type="journal article" date="2022" name="Mol. Ecol. Resour.">
        <title>The genomes of chicory, endive, great burdock and yacon provide insights into Asteraceae paleo-polyploidization history and plant inulin production.</title>
        <authorList>
            <person name="Fan W."/>
            <person name="Wang S."/>
            <person name="Wang H."/>
            <person name="Wang A."/>
            <person name="Jiang F."/>
            <person name="Liu H."/>
            <person name="Zhao H."/>
            <person name="Xu D."/>
            <person name="Zhang Y."/>
        </authorList>
    </citation>
    <scope>NUCLEOTIDE SEQUENCE [LARGE SCALE GENOMIC DNA]</scope>
    <source>
        <strain evidence="2">cv. Punajuju</strain>
        <tissue evidence="1">Leaves</tissue>
    </source>
</reference>
<evidence type="ECO:0000313" key="1">
    <source>
        <dbReference type="EMBL" id="KAI3688446.1"/>
    </source>
</evidence>
<dbReference type="Proteomes" id="UP001055811">
    <property type="component" value="Linkage Group LG09"/>
</dbReference>
<protein>
    <submittedName>
        <fullName evidence="1">Uncharacterized protein</fullName>
    </submittedName>
</protein>
<dbReference type="EMBL" id="CM042017">
    <property type="protein sequence ID" value="KAI3688446.1"/>
    <property type="molecule type" value="Genomic_DNA"/>
</dbReference>
<sequence>MLGSSSHSPHQDENQDLQLDLPPPPPSPLPPPQLHHLHSSTASFHFHQQIQQHHHEEPQINSSHTPPSIHMRQLLLSCAQLISRSDLSAAHRLITILSSNSSPYGDSSERLVHTFTKALSLRIRLHPPPPPIFPNINPSPTTINYTTINASTTSTNNFMMAQRCNTSINYIDHYGDTILQSSYLSLNQITPFIRFSQLTANQAILEAIDQSHQHQRQPSITPGPQNIHILDFDIMHGVQWPPLMQAMADRYPPPTLRITATGTNLNILRRTGDRLSKFAHSLGLRFRFYPLLLPQNNESVDHLIDHLSTVLLLPNEMLAVNCVLYLHRLLKNRDKLCLLLRKIKAMNPRVVTLAEREANHNHPIFLSRFTEAMSYYAAVFESLEATLPPNSRERIEVEQVWFGREIADIVAAEGENRKERHERYRSWEVMMRSAGFRNVALSPYALSQAKLLLRLHYPSEGYNLEVINESFFLGWQNQPLFSVSSWY</sequence>
<evidence type="ECO:0000313" key="2">
    <source>
        <dbReference type="Proteomes" id="UP001055811"/>
    </source>
</evidence>
<comment type="caution">
    <text evidence="1">The sequence shown here is derived from an EMBL/GenBank/DDBJ whole genome shotgun (WGS) entry which is preliminary data.</text>
</comment>
<organism evidence="1 2">
    <name type="scientific">Cichorium intybus</name>
    <name type="common">Chicory</name>
    <dbReference type="NCBI Taxonomy" id="13427"/>
    <lineage>
        <taxon>Eukaryota</taxon>
        <taxon>Viridiplantae</taxon>
        <taxon>Streptophyta</taxon>
        <taxon>Embryophyta</taxon>
        <taxon>Tracheophyta</taxon>
        <taxon>Spermatophyta</taxon>
        <taxon>Magnoliopsida</taxon>
        <taxon>eudicotyledons</taxon>
        <taxon>Gunneridae</taxon>
        <taxon>Pentapetalae</taxon>
        <taxon>asterids</taxon>
        <taxon>campanulids</taxon>
        <taxon>Asterales</taxon>
        <taxon>Asteraceae</taxon>
        <taxon>Cichorioideae</taxon>
        <taxon>Cichorieae</taxon>
        <taxon>Cichoriinae</taxon>
        <taxon>Cichorium</taxon>
    </lineage>
</organism>